<keyword evidence="2" id="KW-0813">Transport</keyword>
<dbReference type="PANTHER" id="PTHR30024">
    <property type="entry name" value="ALIPHATIC SULFONATES-BINDING PROTEIN-RELATED"/>
    <property type="match status" value="1"/>
</dbReference>
<dbReference type="PANTHER" id="PTHR30024:SF43">
    <property type="entry name" value="BLL4572 PROTEIN"/>
    <property type="match status" value="1"/>
</dbReference>
<evidence type="ECO:0000256" key="2">
    <source>
        <dbReference type="ARBA" id="ARBA00022448"/>
    </source>
</evidence>
<dbReference type="Pfam" id="PF13379">
    <property type="entry name" value="NMT1_2"/>
    <property type="match status" value="1"/>
</dbReference>
<evidence type="ECO:0000256" key="1">
    <source>
        <dbReference type="ARBA" id="ARBA00004308"/>
    </source>
</evidence>
<comment type="subcellular location">
    <subcellularLocation>
        <location evidence="1">Endomembrane system</location>
    </subcellularLocation>
</comment>
<name>A0A2S2CL14_9PROT</name>
<keyword evidence="8" id="KW-1185">Reference proteome</keyword>
<dbReference type="SUPFAM" id="SSF53850">
    <property type="entry name" value="Periplasmic binding protein-like II"/>
    <property type="match status" value="1"/>
</dbReference>
<dbReference type="EMBL" id="CP029352">
    <property type="protein sequence ID" value="AWK85205.1"/>
    <property type="molecule type" value="Genomic_DNA"/>
</dbReference>
<dbReference type="GO" id="GO:0012505">
    <property type="term" value="C:endomembrane system"/>
    <property type="evidence" value="ECO:0007669"/>
    <property type="project" value="UniProtKB-SubCell"/>
</dbReference>
<dbReference type="Gene3D" id="3.40.190.10">
    <property type="entry name" value="Periplasmic binding protein-like II"/>
    <property type="match status" value="2"/>
</dbReference>
<dbReference type="InterPro" id="IPR044527">
    <property type="entry name" value="NrtA/CpmA_ABC-bd_dom"/>
</dbReference>
<feature type="compositionally biased region" description="Low complexity" evidence="6">
    <location>
        <begin position="492"/>
        <end position="507"/>
    </location>
</feature>
<evidence type="ECO:0000256" key="4">
    <source>
        <dbReference type="ARBA" id="ARBA00022519"/>
    </source>
</evidence>
<evidence type="ECO:0000256" key="6">
    <source>
        <dbReference type="SAM" id="MobiDB-lite"/>
    </source>
</evidence>
<accession>A0A2S2CL14</accession>
<protein>
    <submittedName>
        <fullName evidence="7">Nitrate ABC transporter</fullName>
    </submittedName>
</protein>
<dbReference type="OrthoDB" id="570524at2"/>
<evidence type="ECO:0000313" key="8">
    <source>
        <dbReference type="Proteomes" id="UP000245629"/>
    </source>
</evidence>
<evidence type="ECO:0000313" key="7">
    <source>
        <dbReference type="EMBL" id="AWK85205.1"/>
    </source>
</evidence>
<feature type="compositionally biased region" description="Basic and acidic residues" evidence="6">
    <location>
        <begin position="1"/>
        <end position="10"/>
    </location>
</feature>
<keyword evidence="3" id="KW-1003">Cell membrane</keyword>
<feature type="region of interest" description="Disordered" evidence="6">
    <location>
        <begin position="470"/>
        <end position="507"/>
    </location>
</feature>
<reference evidence="8" key="1">
    <citation type="submission" date="2018-05" db="EMBL/GenBank/DDBJ databases">
        <title>Azospirillum thermophila sp. nov., a novel isolated from hot spring.</title>
        <authorList>
            <person name="Zhao Z."/>
        </authorList>
    </citation>
    <scope>NUCLEOTIDE SEQUENCE [LARGE SCALE GENOMIC DNA]</scope>
    <source>
        <strain evidence="8">CFH 70021</strain>
    </source>
</reference>
<evidence type="ECO:0000256" key="3">
    <source>
        <dbReference type="ARBA" id="ARBA00022475"/>
    </source>
</evidence>
<proteinExistence type="predicted"/>
<organism evidence="7 8">
    <name type="scientific">Azospirillum thermophilum</name>
    <dbReference type="NCBI Taxonomy" id="2202148"/>
    <lineage>
        <taxon>Bacteria</taxon>
        <taxon>Pseudomonadati</taxon>
        <taxon>Pseudomonadota</taxon>
        <taxon>Alphaproteobacteria</taxon>
        <taxon>Rhodospirillales</taxon>
        <taxon>Azospirillaceae</taxon>
        <taxon>Azospirillum</taxon>
    </lineage>
</organism>
<dbReference type="AlphaFoldDB" id="A0A2S2CL14"/>
<sequence length="507" mass="53875">MGANDGDRRRIAGPRMGRHRIKASGRGSRAACVWPPFFLSAPLLSAPSFPPPLAWETRPMTSRLTTLPPGSEALEKTALTLGFVPLTDCVPLVVALEKGFFAGQGLTVTLSKEPSWSNIRDKLMVGLLDGAHMLTGLALAMSAGVGSLTAPTRTAHALGLNGNAITVSEELYRSMLAADPEAMAGRPMSARALKRVVAANAAAGLPPLTFGVVFSVANHAYQIRHWLAAAGLDPDRDVRLITVPPPRMVAALKAGDIVGFCVGEPWNSLAVHEGVGRVLITGHELWNNGPEKVLGVLAAWADANPNTHRAVIRALIEAQRWLDEPANRVEAAALLADPRYVGLPADVLEPSLTGRFRYGQGEAEVALPDFHVFHRYAASFPWRSHALWLLAQMVRWGQIADSTDLAALAAGVYDAELHRQAKRDLGEAVPLTDTKLEGAHAAPWLLEEATAPIPMGPDLFHDRGIFDPTDPLAALRPETPRVVPGPPPPVSLPAAGAPADGAAKPAD</sequence>
<feature type="region of interest" description="Disordered" evidence="6">
    <location>
        <begin position="1"/>
        <end position="20"/>
    </location>
</feature>
<keyword evidence="4" id="KW-0997">Cell inner membrane</keyword>
<dbReference type="KEGG" id="azz:DEW08_02515"/>
<evidence type="ECO:0000256" key="5">
    <source>
        <dbReference type="ARBA" id="ARBA00023136"/>
    </source>
</evidence>
<dbReference type="Proteomes" id="UP000245629">
    <property type="component" value="Chromosome 1"/>
</dbReference>
<dbReference type="CDD" id="cd13553">
    <property type="entry name" value="PBP2_NrtA_CpmA_like"/>
    <property type="match status" value="1"/>
</dbReference>
<keyword evidence="5" id="KW-0472">Membrane</keyword>
<gene>
    <name evidence="7" type="ORF">DEW08_02515</name>
</gene>